<dbReference type="InterPro" id="IPR050925">
    <property type="entry name" value="Rhomboid_protease_S54"/>
</dbReference>
<dbReference type="PANTHER" id="PTHR43731">
    <property type="entry name" value="RHOMBOID PROTEASE"/>
    <property type="match status" value="1"/>
</dbReference>
<feature type="transmembrane region" description="Helical" evidence="7">
    <location>
        <begin position="15"/>
        <end position="36"/>
    </location>
</feature>
<dbReference type="GO" id="GO:0016020">
    <property type="term" value="C:membrane"/>
    <property type="evidence" value="ECO:0007669"/>
    <property type="project" value="UniProtKB-SubCell"/>
</dbReference>
<dbReference type="InterPro" id="IPR022764">
    <property type="entry name" value="Peptidase_S54_rhomboid_dom"/>
</dbReference>
<evidence type="ECO:0000259" key="8">
    <source>
        <dbReference type="Pfam" id="PF01694"/>
    </source>
</evidence>
<keyword evidence="6 7" id="KW-0472">Membrane</keyword>
<feature type="transmembrane region" description="Helical" evidence="7">
    <location>
        <begin position="68"/>
        <end position="87"/>
    </location>
</feature>
<dbReference type="SUPFAM" id="SSF144091">
    <property type="entry name" value="Rhomboid-like"/>
    <property type="match status" value="1"/>
</dbReference>
<dbReference type="Pfam" id="PF01694">
    <property type="entry name" value="Rhomboid"/>
    <property type="match status" value="1"/>
</dbReference>
<dbReference type="PANTHER" id="PTHR43731:SF14">
    <property type="entry name" value="PRESENILIN-ASSOCIATED RHOMBOID-LIKE PROTEIN, MITOCHONDRIAL"/>
    <property type="match status" value="1"/>
</dbReference>
<keyword evidence="10" id="KW-1185">Reference proteome</keyword>
<evidence type="ECO:0000256" key="6">
    <source>
        <dbReference type="ARBA" id="ARBA00023136"/>
    </source>
</evidence>
<feature type="transmembrane region" description="Helical" evidence="7">
    <location>
        <begin position="125"/>
        <end position="148"/>
    </location>
</feature>
<dbReference type="BioCyc" id="ECAT999415-HMP:GTTI-882-MONOMER"/>
<comment type="similarity">
    <text evidence="2">Belongs to the peptidase S54 family.</text>
</comment>
<accession>M2P8Y1</accession>
<keyword evidence="4" id="KW-0378">Hydrolase</keyword>
<feature type="domain" description="Peptidase S54 rhomboid" evidence="8">
    <location>
        <begin position="58"/>
        <end position="198"/>
    </location>
</feature>
<dbReference type="Gene3D" id="1.20.1540.10">
    <property type="entry name" value="Rhomboid-like"/>
    <property type="match status" value="1"/>
</dbReference>
<dbReference type="RefSeq" id="WP_004802381.1">
    <property type="nucleotide sequence ID" value="NZ_KB446647.1"/>
</dbReference>
<keyword evidence="3 7" id="KW-0812">Transmembrane</keyword>
<evidence type="ECO:0000256" key="4">
    <source>
        <dbReference type="ARBA" id="ARBA00022801"/>
    </source>
</evidence>
<dbReference type="Proteomes" id="UP000011758">
    <property type="component" value="Unassembled WGS sequence"/>
</dbReference>
<evidence type="ECO:0000256" key="2">
    <source>
        <dbReference type="ARBA" id="ARBA00009045"/>
    </source>
</evidence>
<proteinExistence type="inferred from homology"/>
<evidence type="ECO:0000256" key="1">
    <source>
        <dbReference type="ARBA" id="ARBA00004141"/>
    </source>
</evidence>
<protein>
    <recommendedName>
        <fullName evidence="8">Peptidase S54 rhomboid domain-containing protein</fullName>
    </recommendedName>
</protein>
<keyword evidence="5 7" id="KW-1133">Transmembrane helix</keyword>
<dbReference type="AlphaFoldDB" id="M2P8Y1"/>
<organism evidence="9 10">
    <name type="scientific">Eggerthia catenaformis OT 569 = DSM 20559</name>
    <dbReference type="NCBI Taxonomy" id="999415"/>
    <lineage>
        <taxon>Bacteria</taxon>
        <taxon>Bacillati</taxon>
        <taxon>Bacillota</taxon>
        <taxon>Erysipelotrichia</taxon>
        <taxon>Erysipelotrichales</taxon>
        <taxon>Coprobacillaceae</taxon>
        <taxon>Eggerthia</taxon>
    </lineage>
</organism>
<evidence type="ECO:0000256" key="3">
    <source>
        <dbReference type="ARBA" id="ARBA00022692"/>
    </source>
</evidence>
<comment type="subcellular location">
    <subcellularLocation>
        <location evidence="1">Membrane</location>
        <topology evidence="1">Multi-pass membrane protein</topology>
    </subcellularLocation>
</comment>
<dbReference type="InterPro" id="IPR035952">
    <property type="entry name" value="Rhomboid-like_sf"/>
</dbReference>
<dbReference type="OrthoDB" id="9813074at2"/>
<comment type="caution">
    <text evidence="9">The sequence shown here is derived from an EMBL/GenBank/DDBJ whole genome shotgun (WGS) entry which is preliminary data.</text>
</comment>
<evidence type="ECO:0000313" key="10">
    <source>
        <dbReference type="Proteomes" id="UP000011758"/>
    </source>
</evidence>
<evidence type="ECO:0000256" key="5">
    <source>
        <dbReference type="ARBA" id="ARBA00022989"/>
    </source>
</evidence>
<dbReference type="eggNOG" id="COG0705">
    <property type="taxonomic scope" value="Bacteria"/>
</dbReference>
<feature type="transmembrane region" description="Helical" evidence="7">
    <location>
        <begin position="99"/>
        <end position="119"/>
    </location>
</feature>
<dbReference type="STRING" id="999415.HMPREF9943_00859"/>
<dbReference type="PATRIC" id="fig|999415.3.peg.865"/>
<dbReference type="EMBL" id="AGEJ01000013">
    <property type="protein sequence ID" value="EMD16817.1"/>
    <property type="molecule type" value="Genomic_DNA"/>
</dbReference>
<sequence>MNFLMIKYEYKKSPVIYTLMSICIFVYIISFLLYGLEMNAYQGLELGGYNPIYVHDYHQYYRLITANFIHFGILHLAVNMSAIYNLGIFVERIFQKKMIIVAFVSLLSTNFLPYLLYLYNGFGKLTVSGGISGLIFGLIGALAALALLKKNIFSDIFKSLLPNLIAMILISIIVPNISLSGHICGFIGGFFSSYLLIKINNL</sequence>
<evidence type="ECO:0000313" key="9">
    <source>
        <dbReference type="EMBL" id="EMD16817.1"/>
    </source>
</evidence>
<feature type="transmembrane region" description="Helical" evidence="7">
    <location>
        <begin position="179"/>
        <end position="197"/>
    </location>
</feature>
<dbReference type="GO" id="GO:0004252">
    <property type="term" value="F:serine-type endopeptidase activity"/>
    <property type="evidence" value="ECO:0007669"/>
    <property type="project" value="InterPro"/>
</dbReference>
<evidence type="ECO:0000256" key="7">
    <source>
        <dbReference type="SAM" id="Phobius"/>
    </source>
</evidence>
<name>M2P8Y1_9FIRM</name>
<gene>
    <name evidence="9" type="ORF">HMPREF9943_00859</name>
</gene>
<reference evidence="9 10" key="1">
    <citation type="submission" date="2013-02" db="EMBL/GenBank/DDBJ databases">
        <title>The Genome Sequence of Lactobacillus catenaformis F0143.</title>
        <authorList>
            <consortium name="The Broad Institute Genome Sequencing Platform"/>
            <person name="Earl A."/>
            <person name="Ward D."/>
            <person name="Feldgarden M."/>
            <person name="Gevers D."/>
            <person name="Izard J."/>
            <person name="Blanton J.M."/>
            <person name="Mathney J."/>
            <person name="Dewhirst F.E."/>
            <person name="Young S.K."/>
            <person name="Zeng Q."/>
            <person name="Gargeya S."/>
            <person name="Fitzgerald M."/>
            <person name="Haas B."/>
            <person name="Abouelleil A."/>
            <person name="Alvarado L."/>
            <person name="Arachchi H.M."/>
            <person name="Berlin A."/>
            <person name="Chapman S.B."/>
            <person name="Gearin G."/>
            <person name="Goldberg J."/>
            <person name="Griggs A."/>
            <person name="Gujja S."/>
            <person name="Hansen M."/>
            <person name="Heiman D."/>
            <person name="Howarth C."/>
            <person name="Larimer J."/>
            <person name="Lui A."/>
            <person name="MacDonald P.J.P."/>
            <person name="McCowen C."/>
            <person name="Montmayeur A."/>
            <person name="Murphy C."/>
            <person name="Neiman D."/>
            <person name="Pearson M."/>
            <person name="Priest M."/>
            <person name="Roberts A."/>
            <person name="Saif S."/>
            <person name="Shea T."/>
            <person name="Sisk P."/>
            <person name="Stolte C."/>
            <person name="Sykes S."/>
            <person name="Wortman J."/>
            <person name="Nusbaum C."/>
            <person name="Birren B."/>
        </authorList>
    </citation>
    <scope>NUCLEOTIDE SEQUENCE [LARGE SCALE GENOMIC DNA]</scope>
    <source>
        <strain evidence="9 10">OT 569</strain>
    </source>
</reference>